<proteinExistence type="predicted"/>
<dbReference type="EMBL" id="JNBS01000301">
    <property type="protein sequence ID" value="OQS06844.1"/>
    <property type="molecule type" value="Genomic_DNA"/>
</dbReference>
<organism evidence="1 2">
    <name type="scientific">Thraustotheca clavata</name>
    <dbReference type="NCBI Taxonomy" id="74557"/>
    <lineage>
        <taxon>Eukaryota</taxon>
        <taxon>Sar</taxon>
        <taxon>Stramenopiles</taxon>
        <taxon>Oomycota</taxon>
        <taxon>Saprolegniomycetes</taxon>
        <taxon>Saprolegniales</taxon>
        <taxon>Achlyaceae</taxon>
        <taxon>Thraustotheca</taxon>
    </lineage>
</organism>
<comment type="caution">
    <text evidence="1">The sequence shown here is derived from an EMBL/GenBank/DDBJ whole genome shotgun (WGS) entry which is preliminary data.</text>
</comment>
<dbReference type="AlphaFoldDB" id="A0A1W0A975"/>
<keyword evidence="2" id="KW-1185">Reference proteome</keyword>
<evidence type="ECO:0000313" key="1">
    <source>
        <dbReference type="EMBL" id="OQS06844.1"/>
    </source>
</evidence>
<evidence type="ECO:0000313" key="2">
    <source>
        <dbReference type="Proteomes" id="UP000243217"/>
    </source>
</evidence>
<sequence>MYRQPFTSIIVSQVKLLKYMHCDEQLLSKLMPLKRSGTGILNPNRLERLTSHGQNPNAETLVDQVCVAVASRHSEYVQSSRVLVKVAPLFTMIELPYYTLPHFSLNNLYFNPSVHGYCTMNQYASYLENLLFSSCQYPTTLACFEQVWTVKAMCMQTVLQTNLMTNRSHNAFTSTAGEAASVLVGLLQCEIDITRNLSKGVINSLSYSLQFTSSQHASSVPSYLS</sequence>
<protein>
    <submittedName>
        <fullName evidence="1">Uncharacterized protein</fullName>
    </submittedName>
</protein>
<gene>
    <name evidence="1" type="ORF">THRCLA_20274</name>
</gene>
<reference evidence="1 2" key="1">
    <citation type="journal article" date="2014" name="Genome Biol. Evol.">
        <title>The secreted proteins of Achlya hypogyna and Thraustotheca clavata identify the ancestral oomycete secretome and reveal gene acquisitions by horizontal gene transfer.</title>
        <authorList>
            <person name="Misner I."/>
            <person name="Blouin N."/>
            <person name="Leonard G."/>
            <person name="Richards T.A."/>
            <person name="Lane C.E."/>
        </authorList>
    </citation>
    <scope>NUCLEOTIDE SEQUENCE [LARGE SCALE GENOMIC DNA]</scope>
    <source>
        <strain evidence="1 2">ATCC 34112</strain>
    </source>
</reference>
<accession>A0A1W0A975</accession>
<name>A0A1W0A975_9STRA</name>
<dbReference type="Proteomes" id="UP000243217">
    <property type="component" value="Unassembled WGS sequence"/>
</dbReference>
<dbReference type="OrthoDB" id="75996at2759"/>